<dbReference type="PROSITE" id="PS50297">
    <property type="entry name" value="ANK_REP_REGION"/>
    <property type="match status" value="1"/>
</dbReference>
<gene>
    <name evidence="10" type="ORF">BOKJ2_LOCUS4894</name>
</gene>
<keyword evidence="5" id="KW-0040">ANK repeat</keyword>
<dbReference type="PRINTS" id="PR00405">
    <property type="entry name" value="REVINTRACTNG"/>
</dbReference>
<evidence type="ECO:0000256" key="2">
    <source>
        <dbReference type="ARBA" id="ARBA00022723"/>
    </source>
</evidence>
<keyword evidence="3 6" id="KW-0863">Zinc-finger</keyword>
<dbReference type="InterPro" id="IPR001164">
    <property type="entry name" value="ArfGAP_dom"/>
</dbReference>
<dbReference type="PANTHER" id="PTHR23180:SF399">
    <property type="entry name" value="BLOWN FUSE, ISOFORM A-RELATED"/>
    <property type="match status" value="1"/>
</dbReference>
<keyword evidence="4" id="KW-0862">Zinc</keyword>
<dbReference type="Proteomes" id="UP000614601">
    <property type="component" value="Unassembled WGS sequence"/>
</dbReference>
<dbReference type="SMART" id="SM00248">
    <property type="entry name" value="ANK"/>
    <property type="match status" value="3"/>
</dbReference>
<dbReference type="InterPro" id="IPR002110">
    <property type="entry name" value="Ankyrin_rpt"/>
</dbReference>
<evidence type="ECO:0000256" key="1">
    <source>
        <dbReference type="ARBA" id="ARBA00022468"/>
    </source>
</evidence>
<dbReference type="CDD" id="cd13250">
    <property type="entry name" value="PH_ACAP"/>
    <property type="match status" value="1"/>
</dbReference>
<dbReference type="FunFam" id="2.30.29.30:FF:000384">
    <property type="entry name" value="Uncharacterized protein, isoform A"/>
    <property type="match status" value="1"/>
</dbReference>
<feature type="region of interest" description="Disordered" evidence="7">
    <location>
        <begin position="737"/>
        <end position="759"/>
    </location>
</feature>
<organism evidence="10 11">
    <name type="scientific">Bursaphelenchus okinawaensis</name>
    <dbReference type="NCBI Taxonomy" id="465554"/>
    <lineage>
        <taxon>Eukaryota</taxon>
        <taxon>Metazoa</taxon>
        <taxon>Ecdysozoa</taxon>
        <taxon>Nematoda</taxon>
        <taxon>Chromadorea</taxon>
        <taxon>Rhabditida</taxon>
        <taxon>Tylenchina</taxon>
        <taxon>Tylenchomorpha</taxon>
        <taxon>Aphelenchoidea</taxon>
        <taxon>Aphelenchoididae</taxon>
        <taxon>Bursaphelenchus</taxon>
    </lineage>
</organism>
<keyword evidence="1" id="KW-0343">GTPase activation</keyword>
<evidence type="ECO:0000256" key="6">
    <source>
        <dbReference type="PROSITE-ProRule" id="PRU00288"/>
    </source>
</evidence>
<dbReference type="Proteomes" id="UP000783686">
    <property type="component" value="Unassembled WGS sequence"/>
</dbReference>
<dbReference type="Pfam" id="PF16746">
    <property type="entry name" value="BAR_3"/>
    <property type="match status" value="1"/>
</dbReference>
<evidence type="ECO:0000313" key="11">
    <source>
        <dbReference type="Proteomes" id="UP000614601"/>
    </source>
</evidence>
<dbReference type="InterPro" id="IPR045258">
    <property type="entry name" value="ACAP1/2/3-like"/>
</dbReference>
<dbReference type="SUPFAM" id="SSF48403">
    <property type="entry name" value="Ankyrin repeat"/>
    <property type="match status" value="1"/>
</dbReference>
<dbReference type="AlphaFoldDB" id="A0A811KCI8"/>
<dbReference type="SUPFAM" id="SSF57863">
    <property type="entry name" value="ArfGap/RecO-like zinc finger"/>
    <property type="match status" value="1"/>
</dbReference>
<evidence type="ECO:0000313" key="10">
    <source>
        <dbReference type="EMBL" id="CAD5213093.1"/>
    </source>
</evidence>
<dbReference type="Gene3D" id="2.30.29.30">
    <property type="entry name" value="Pleckstrin-homology domain (PH domain)/Phosphotyrosine-binding domain (PTB)"/>
    <property type="match status" value="1"/>
</dbReference>
<dbReference type="PROSITE" id="PS50088">
    <property type="entry name" value="ANK_REPEAT"/>
    <property type="match status" value="1"/>
</dbReference>
<dbReference type="InterPro" id="IPR036770">
    <property type="entry name" value="Ankyrin_rpt-contain_sf"/>
</dbReference>
<dbReference type="FunFam" id="1.10.220.150:FF:000009">
    <property type="entry name" value="stromal membrane-associated protein 1 isoform X1"/>
    <property type="match status" value="1"/>
</dbReference>
<dbReference type="Pfam" id="PF12796">
    <property type="entry name" value="Ank_2"/>
    <property type="match status" value="1"/>
</dbReference>
<keyword evidence="11" id="KW-1185">Reference proteome</keyword>
<dbReference type="InterPro" id="IPR027267">
    <property type="entry name" value="AH/BAR_dom_sf"/>
</dbReference>
<proteinExistence type="predicted"/>
<dbReference type="Gene3D" id="1.20.1270.60">
    <property type="entry name" value="Arfaptin homology (AH) domain/BAR domain"/>
    <property type="match status" value="1"/>
</dbReference>
<dbReference type="InterPro" id="IPR004148">
    <property type="entry name" value="BAR_dom"/>
</dbReference>
<name>A0A811KCI8_9BILA</name>
<dbReference type="SUPFAM" id="SSF50729">
    <property type="entry name" value="PH domain-like"/>
    <property type="match status" value="1"/>
</dbReference>
<feature type="domain" description="PH" evidence="8">
    <location>
        <begin position="269"/>
        <end position="367"/>
    </location>
</feature>
<evidence type="ECO:0000259" key="8">
    <source>
        <dbReference type="PROSITE" id="PS50003"/>
    </source>
</evidence>
<evidence type="ECO:0000256" key="3">
    <source>
        <dbReference type="ARBA" id="ARBA00022771"/>
    </source>
</evidence>
<dbReference type="GO" id="GO:0008270">
    <property type="term" value="F:zinc ion binding"/>
    <property type="evidence" value="ECO:0007669"/>
    <property type="project" value="UniProtKB-KW"/>
</dbReference>
<evidence type="ECO:0000256" key="7">
    <source>
        <dbReference type="SAM" id="MobiDB-lite"/>
    </source>
</evidence>
<dbReference type="InterPro" id="IPR038508">
    <property type="entry name" value="ArfGAP_dom_sf"/>
</dbReference>
<accession>A0A811KCI8</accession>
<dbReference type="PANTHER" id="PTHR23180">
    <property type="entry name" value="CENTAURIN/ARF"/>
    <property type="match status" value="1"/>
</dbReference>
<dbReference type="GO" id="GO:0005096">
    <property type="term" value="F:GTPase activator activity"/>
    <property type="evidence" value="ECO:0007669"/>
    <property type="project" value="UniProtKB-KW"/>
</dbReference>
<feature type="compositionally biased region" description="Basic and acidic residues" evidence="7">
    <location>
        <begin position="750"/>
        <end position="759"/>
    </location>
</feature>
<dbReference type="SMART" id="SM00105">
    <property type="entry name" value="ArfGap"/>
    <property type="match status" value="1"/>
</dbReference>
<dbReference type="OrthoDB" id="10070851at2759"/>
<dbReference type="EMBL" id="CAJFDH010000002">
    <property type="protein sequence ID" value="CAD5213093.1"/>
    <property type="molecule type" value="Genomic_DNA"/>
</dbReference>
<dbReference type="PROSITE" id="PS50003">
    <property type="entry name" value="PH_DOMAIN"/>
    <property type="match status" value="1"/>
</dbReference>
<evidence type="ECO:0000259" key="9">
    <source>
        <dbReference type="PROSITE" id="PS50115"/>
    </source>
</evidence>
<feature type="repeat" description="ANK" evidence="5">
    <location>
        <begin position="671"/>
        <end position="703"/>
    </location>
</feature>
<dbReference type="InterPro" id="IPR011993">
    <property type="entry name" value="PH-like_dom_sf"/>
</dbReference>
<feature type="domain" description="Arf-GAP" evidence="9">
    <location>
        <begin position="418"/>
        <end position="545"/>
    </location>
</feature>
<dbReference type="Gene3D" id="1.10.220.150">
    <property type="entry name" value="Arf GTPase activating protein"/>
    <property type="match status" value="1"/>
</dbReference>
<protein>
    <submittedName>
        <fullName evidence="10">Uncharacterized protein</fullName>
    </submittedName>
</protein>
<evidence type="ECO:0000256" key="5">
    <source>
        <dbReference type="PROSITE-ProRule" id="PRU00023"/>
    </source>
</evidence>
<dbReference type="Gene3D" id="1.25.40.20">
    <property type="entry name" value="Ankyrin repeat-containing domain"/>
    <property type="match status" value="1"/>
</dbReference>
<reference evidence="10" key="1">
    <citation type="submission" date="2020-09" db="EMBL/GenBank/DDBJ databases">
        <authorList>
            <person name="Kikuchi T."/>
        </authorList>
    </citation>
    <scope>NUCLEOTIDE SEQUENCE</scope>
    <source>
        <strain evidence="10">SH1</strain>
    </source>
</reference>
<dbReference type="InterPro" id="IPR037278">
    <property type="entry name" value="ARFGAP/RecO"/>
</dbReference>
<dbReference type="SMART" id="SM00233">
    <property type="entry name" value="PH"/>
    <property type="match status" value="1"/>
</dbReference>
<dbReference type="GO" id="GO:0005737">
    <property type="term" value="C:cytoplasm"/>
    <property type="evidence" value="ECO:0007669"/>
    <property type="project" value="InterPro"/>
</dbReference>
<dbReference type="Pfam" id="PF00169">
    <property type="entry name" value="PH"/>
    <property type="match status" value="1"/>
</dbReference>
<keyword evidence="2" id="KW-0479">Metal-binding</keyword>
<comment type="caution">
    <text evidence="10">The sequence shown here is derived from an EMBL/GenBank/DDBJ whole genome shotgun (WGS) entry which is preliminary data.</text>
</comment>
<dbReference type="PROSITE" id="PS50115">
    <property type="entry name" value="ARFGAP"/>
    <property type="match status" value="1"/>
</dbReference>
<sequence>MAKIERPHIVLDFQEAIKDSPAFRQDLNQNQEYFNSIFKRYSECVNKVDVIVECGQNYVAAIYNFTATLNTLWAELGIDEPKTKQTFDAISDALAQVVYLNKGLIENTFPSFLAHLGHFNQNELTKLRDSRTQFDNMSQALNDALNKRASISRSCGQQLKEAKNGLTAVGTCFAHTSLDYVAQINIAHSRKHYVLLEALWLLIKEYIEFFKKGHSVFVEKPDVDTEEIVDNISMLRTRSKLVERKMQDRHAVVPKDLYEMHSGLPTDPEVAMEGYLFKRSSKAFKTWHRRWFMIKGDKFMYIKKNGEQLQSMVMEDNLKLCLVRPAPSSIERSCCFELVSRSGNHVLQADSEMLCREWIHALQTTIQHLHEGDTLEKPSTFMQSLEVSHMNASQASTKRTSSSTLPSMSLSNPQIQRVSFFEELKRIPGNRQCADCGHNDAKWASINLGVIICIECSGAHRSLGVHVSKVRSLTMDELSTEQKEVLKALGNQKVNRIYLAGMPDQEIMANGKVSLNPNSERAEREQYITAKYVDKKFVKPLTNKFLVNSQGPPRSNSYHENLVFHANFNQQPESIDAGRSVPFQRQSLISTNSDSHLNETEALEIEKKAIKLLENGNIEGILDLTANGFDLNARLSSTNQYPLHVAMSNKQNILIEFMFLNGIHVNVVDADLNSPLHLAAANGNTIGVYQLVKRNADKDLKNAKGETALQLAVEAQHANIVTLLRLQDLRDTDQNDGLESTVDSFMNDLNARKDSSPPS</sequence>
<dbReference type="Pfam" id="PF01412">
    <property type="entry name" value="ArfGap"/>
    <property type="match status" value="1"/>
</dbReference>
<dbReference type="SUPFAM" id="SSF103657">
    <property type="entry name" value="BAR/IMD domain-like"/>
    <property type="match status" value="1"/>
</dbReference>
<dbReference type="EMBL" id="CAJFCW020000002">
    <property type="protein sequence ID" value="CAG9099061.1"/>
    <property type="molecule type" value="Genomic_DNA"/>
</dbReference>
<evidence type="ECO:0000256" key="4">
    <source>
        <dbReference type="ARBA" id="ARBA00022833"/>
    </source>
</evidence>
<dbReference type="InterPro" id="IPR001849">
    <property type="entry name" value="PH_domain"/>
</dbReference>